<protein>
    <submittedName>
        <fullName evidence="1">Uncharacterized protein</fullName>
    </submittedName>
</protein>
<reference evidence="1 2" key="1">
    <citation type="submission" date="2013-09" db="EMBL/GenBank/DDBJ databases">
        <title>Corchorus capsularis genome sequencing.</title>
        <authorList>
            <person name="Alam M."/>
            <person name="Haque M.S."/>
            <person name="Islam M.S."/>
            <person name="Emdad E.M."/>
            <person name="Islam M.M."/>
            <person name="Ahmed B."/>
            <person name="Halim A."/>
            <person name="Hossen Q.M.M."/>
            <person name="Hossain M.Z."/>
            <person name="Ahmed R."/>
            <person name="Khan M.M."/>
            <person name="Islam R."/>
            <person name="Rashid M.M."/>
            <person name="Khan S.A."/>
            <person name="Rahman M.S."/>
            <person name="Alam M."/>
        </authorList>
    </citation>
    <scope>NUCLEOTIDE SEQUENCE [LARGE SCALE GENOMIC DNA]</scope>
    <source>
        <strain evidence="2">cv. CVL-1</strain>
        <tissue evidence="1">Whole seedling</tissue>
    </source>
</reference>
<gene>
    <name evidence="1" type="ORF">CCACVL1_03546</name>
</gene>
<dbReference type="EMBL" id="AWWV01006746">
    <property type="protein sequence ID" value="OMO99944.1"/>
    <property type="molecule type" value="Genomic_DNA"/>
</dbReference>
<organism evidence="1 2">
    <name type="scientific">Corchorus capsularis</name>
    <name type="common">Jute</name>
    <dbReference type="NCBI Taxonomy" id="210143"/>
    <lineage>
        <taxon>Eukaryota</taxon>
        <taxon>Viridiplantae</taxon>
        <taxon>Streptophyta</taxon>
        <taxon>Embryophyta</taxon>
        <taxon>Tracheophyta</taxon>
        <taxon>Spermatophyta</taxon>
        <taxon>Magnoliopsida</taxon>
        <taxon>eudicotyledons</taxon>
        <taxon>Gunneridae</taxon>
        <taxon>Pentapetalae</taxon>
        <taxon>rosids</taxon>
        <taxon>malvids</taxon>
        <taxon>Malvales</taxon>
        <taxon>Malvaceae</taxon>
        <taxon>Grewioideae</taxon>
        <taxon>Apeibeae</taxon>
        <taxon>Corchorus</taxon>
    </lineage>
</organism>
<name>A0A1R3JYN1_COCAP</name>
<keyword evidence="2" id="KW-1185">Reference proteome</keyword>
<evidence type="ECO:0000313" key="2">
    <source>
        <dbReference type="Proteomes" id="UP000188268"/>
    </source>
</evidence>
<proteinExistence type="predicted"/>
<dbReference type="Gramene" id="OMO99944">
    <property type="protein sequence ID" value="OMO99944"/>
    <property type="gene ID" value="CCACVL1_03546"/>
</dbReference>
<sequence length="33" mass="3885">MRKGEKIAIPHVKAQDRKMLQAKSLMMMEPMKK</sequence>
<dbReference type="Proteomes" id="UP000188268">
    <property type="component" value="Unassembled WGS sequence"/>
</dbReference>
<dbReference type="AlphaFoldDB" id="A0A1R3JYN1"/>
<evidence type="ECO:0000313" key="1">
    <source>
        <dbReference type="EMBL" id="OMO99944.1"/>
    </source>
</evidence>
<accession>A0A1R3JYN1</accession>
<comment type="caution">
    <text evidence="1">The sequence shown here is derived from an EMBL/GenBank/DDBJ whole genome shotgun (WGS) entry which is preliminary data.</text>
</comment>